<dbReference type="GO" id="GO:0009003">
    <property type="term" value="F:signal peptidase activity"/>
    <property type="evidence" value="ECO:0007669"/>
    <property type="project" value="UniProtKB-EC"/>
</dbReference>
<dbReference type="InterPro" id="IPR000223">
    <property type="entry name" value="Pept_S26A_signal_pept_1"/>
</dbReference>
<evidence type="ECO:0000256" key="3">
    <source>
        <dbReference type="SAM" id="Phobius"/>
    </source>
</evidence>
<dbReference type="CDD" id="cd06530">
    <property type="entry name" value="S26_SPase_I"/>
    <property type="match status" value="1"/>
</dbReference>
<keyword evidence="3" id="KW-0812">Transmembrane</keyword>
<comment type="similarity">
    <text evidence="2">Belongs to the peptidase S26 family.</text>
</comment>
<sequence length="186" mass="19905">MIVAIVVFAGLVTAFAGAVYSFAHGVVVSGALCCVTVLLCGSALVFRAVARGRFASVTVRGMSMEPAYRQGERVLVSRRSPLRVGGVVVVEQPTESGEWLGAPLRPGAAAKEISRRRWLIKRIAALPGDEIRSEHLPHSPRAYGRAVPAGSLVLLGDNRRVSFDSRSIGFFPAERVLGVVVQPTRE</sequence>
<evidence type="ECO:0000259" key="4">
    <source>
        <dbReference type="Pfam" id="PF10502"/>
    </source>
</evidence>
<comment type="subcellular location">
    <subcellularLocation>
        <location evidence="1">Cell membrane</location>
        <topology evidence="1">Single-pass type II membrane protein</topology>
    </subcellularLocation>
</comment>
<feature type="domain" description="Peptidase S26" evidence="4">
    <location>
        <begin position="143"/>
        <end position="181"/>
    </location>
</feature>
<feature type="domain" description="Peptidase S26" evidence="4">
    <location>
        <begin position="40"/>
        <end position="133"/>
    </location>
</feature>
<dbReference type="PANTHER" id="PTHR43390:SF1">
    <property type="entry name" value="CHLOROPLAST PROCESSING PEPTIDASE"/>
    <property type="match status" value="1"/>
</dbReference>
<keyword evidence="5" id="KW-0378">Hydrolase</keyword>
<protein>
    <submittedName>
        <fullName evidence="5">Signal peptidase I</fullName>
        <ecNumber evidence="5">3.4.21.89</ecNumber>
    </submittedName>
</protein>
<organism evidence="5 6">
    <name type="scientific">Nonomuraea roseoviolacea subsp. carminata</name>
    <dbReference type="NCBI Taxonomy" id="160689"/>
    <lineage>
        <taxon>Bacteria</taxon>
        <taxon>Bacillati</taxon>
        <taxon>Actinomycetota</taxon>
        <taxon>Actinomycetes</taxon>
        <taxon>Streptosporangiales</taxon>
        <taxon>Streptosporangiaceae</taxon>
        <taxon>Nonomuraea</taxon>
    </lineage>
</organism>
<feature type="transmembrane region" description="Helical" evidence="3">
    <location>
        <begin position="26"/>
        <end position="46"/>
    </location>
</feature>
<dbReference type="EMBL" id="JAMZEC010000001">
    <property type="protein sequence ID" value="MCP2347073.1"/>
    <property type="molecule type" value="Genomic_DNA"/>
</dbReference>
<reference evidence="5 6" key="1">
    <citation type="submission" date="2022-06" db="EMBL/GenBank/DDBJ databases">
        <title>Sequencing the genomes of 1000 actinobacteria strains.</title>
        <authorList>
            <person name="Klenk H.-P."/>
        </authorList>
    </citation>
    <scope>NUCLEOTIDE SEQUENCE [LARGE SCALE GENOMIC DNA]</scope>
    <source>
        <strain evidence="5 6">DSM 44170</strain>
    </source>
</reference>
<dbReference type="InterPro" id="IPR036286">
    <property type="entry name" value="LexA/Signal_pep-like_sf"/>
</dbReference>
<keyword evidence="3" id="KW-0472">Membrane</keyword>
<dbReference type="SUPFAM" id="SSF51306">
    <property type="entry name" value="LexA/Signal peptidase"/>
    <property type="match status" value="1"/>
</dbReference>
<evidence type="ECO:0000256" key="1">
    <source>
        <dbReference type="ARBA" id="ARBA00004401"/>
    </source>
</evidence>
<gene>
    <name evidence="5" type="ORF">HD595_003195</name>
</gene>
<evidence type="ECO:0000256" key="2">
    <source>
        <dbReference type="ARBA" id="ARBA00009370"/>
    </source>
</evidence>
<dbReference type="InterPro" id="IPR019533">
    <property type="entry name" value="Peptidase_S26"/>
</dbReference>
<keyword evidence="6" id="KW-1185">Reference proteome</keyword>
<evidence type="ECO:0000313" key="5">
    <source>
        <dbReference type="EMBL" id="MCP2347073.1"/>
    </source>
</evidence>
<dbReference type="PRINTS" id="PR00727">
    <property type="entry name" value="LEADERPTASE"/>
</dbReference>
<dbReference type="PANTHER" id="PTHR43390">
    <property type="entry name" value="SIGNAL PEPTIDASE I"/>
    <property type="match status" value="1"/>
</dbReference>
<proteinExistence type="inferred from homology"/>
<name>A0ABT1JZ95_9ACTN</name>
<comment type="caution">
    <text evidence="5">The sequence shown here is derived from an EMBL/GenBank/DDBJ whole genome shotgun (WGS) entry which is preliminary data.</text>
</comment>
<dbReference type="Pfam" id="PF10502">
    <property type="entry name" value="Peptidase_S26"/>
    <property type="match status" value="2"/>
</dbReference>
<keyword evidence="3" id="KW-1133">Transmembrane helix</keyword>
<accession>A0ABT1JZ95</accession>
<dbReference type="Proteomes" id="UP001320766">
    <property type="component" value="Unassembled WGS sequence"/>
</dbReference>
<dbReference type="EC" id="3.4.21.89" evidence="5"/>
<dbReference type="Gene3D" id="2.10.109.10">
    <property type="entry name" value="Umud Fragment, subunit A"/>
    <property type="match status" value="1"/>
</dbReference>
<evidence type="ECO:0000313" key="6">
    <source>
        <dbReference type="Proteomes" id="UP001320766"/>
    </source>
</evidence>